<sequence length="1867" mass="207703">MKSFSWKKIGLGVAVIGIIASGIFYFTTSTGSKPGPSYINPAFGEYISSYTAGVVSSGTTVRIVLATDVVDSSLIGQENPAKLFSFSPSIDGKTVWLDRRTVEFQPDKRLISGQIYEVNFALSKLMPEVAAELSTFAYTFQVMPQNFEIGVDNVKPYIKTELKRQKIEGNLYTADFAEKDVVEKMLTPRQEGNTLKITWTHNPDGKQHAFVVEDVARKDKASEVTLSVQGKPLGIDRDEDKVVEIPSLGDFKLMQARVVQHPNQYVVLQFSDPLKEKQDLTGLISMAEAGTLDFEIRDNEINVYPPVRQTGSKVIRIEAGIRNILDYKMKDATTTEVVFEQVSPSVRFTGKGSILPSSDGMVLPFEAVNLKSVDVTILKIFERNILQFLQVNNIQGEQELQRVGRKILKTTVQLDNAGVTDLGKWNRYTLDLSKMISTEPGAIYQVKISFKRSYSTYTCEGGGEEEEVVDENVGQFEDEESNSYYDEGGYDYEDYYYYEDYDWEERDNPCHSSYYTNNRAIKRNVLASDLGITAKRGDDGNTLVFVNDLKTTQPLSGTQLELYDYQQQLIGSATTDSEGKATMLTKETPFALIAKNGQQRGYQKLMNGDALSVSNFDVTGEVIQRGLKGFLYGDRGVWRPGDSLYLTFILEDKNKQLPATHPVVFEMQNPQGQVVNRLVRSGSENGFYSFATATASDAPTGNWTGRVKVGGTEFTQTLKIETVKPNRLKINLDFGTDKFTSATATGKLDVKWLHGAPGRNLKAEFDMLLLKAPTTFARYPDYVFEDPAREFYSEAQPVFEGMTDDEGKATVNVSLESTSAAPGFLTAVFRGKVFEESGNFSTDRFSIPYYPYESYIGMKAPEGEKYSGILYFDKPHTFNLVTLDETGQGVSRDDIEVSVYKLGWRWWWDNSEESIANYIEGSYSKLVKSDKARTVDGKGNWTIEMKMGEYEYGRYFVRACDPVSGHCTGQIVYIDEPGWYSRARDDDDSRGGATMLSFTTDKTNYNIGEKVSITIPSSAPGGRALVSLENGSRVLKTYWVETQQGETKFSFDTSPDMAPNIYVHVSLLQPHAQTVNDLPIRLYGVSSIRVEDPKTHLEPVITMPDELEPGKEVTIRISEKTNRKMTYTVAVVDEGLLDITRFKTPDAWNRFYAREALGVRTWDVFDDVMGAFGARLERLLAIGGDAELAAKEDDARANRFKPVVKYFGPYTLNSGTNSHTFVMPQYIGSVKTMVVAGYEGAYGKAEKATPVRKPLMVLATLPRVLGPEETVKLPITLFTQEKGIKNVKIDVKVSGPLRLAGNASQSVAMPTNGDLTVDFDLAVKAEAGIAKVEVTASSGKFQSTDVIEIEVRNPNTPVTKVTESVLEAGKSWAAEAVPFGITGTNTAVVEVSNLPPINLGSRLKYLIQYPHGCIEQTTSSVLPQLYLAQVKELTELEKKNIQRNVTAGIERLKSFIQSDGGFGYWPGPAEHSDPWGTTYAGHFLVEAEAKGYYVPADMLKRWKKYQKNKAQEWRRNDNYYNNDLMQAYRLYTLALAGAPEMGAMNRLRELGKLNTTSAWMLAAAYAKAGQPEAATKLITNLTTTVKPYRELSYSYGSDVRDKALILETLAALGDKTKAFAVLKEISKYLGDYGYWMSTQETAFCLKAIGAFAGMEKRGTLKFSYVLNGKTVQASTELPVAQVAIPLTGLRKESVKITNESGGMLFTRLIMEGTPARGAEEDAQSNLTLSVRYTDTDGKDLDITRLEQGTEFLAEVTVIHNGTRSSYENLALSQVFPSGWEINNLRITDDEGQLANSSFQYQDIRDDRVYTYFNLSATERKTFHVSLTAGYAGSYYLPAVNCEAMYDKSIYARKKGQVVEVVKGSPAQ</sequence>
<evidence type="ECO:0008006" key="8">
    <source>
        <dbReference type="Google" id="ProtNLM"/>
    </source>
</evidence>
<dbReference type="Pfam" id="PF07678">
    <property type="entry name" value="TED_complement"/>
    <property type="match status" value="1"/>
</dbReference>
<feature type="domain" description="Alpha-2-macroglobulin" evidence="5">
    <location>
        <begin position="1203"/>
        <end position="1293"/>
    </location>
</feature>
<dbReference type="InterPro" id="IPR008930">
    <property type="entry name" value="Terpenoid_cyclase/PrenylTrfase"/>
</dbReference>
<dbReference type="Pfam" id="PF01835">
    <property type="entry name" value="MG2"/>
    <property type="match status" value="1"/>
</dbReference>
<dbReference type="InterPro" id="IPR011625">
    <property type="entry name" value="A2M_N_BRD"/>
</dbReference>
<reference evidence="6 7" key="1">
    <citation type="submission" date="2021-05" db="EMBL/GenBank/DDBJ databases">
        <title>A Polyphasic approach of four new species of the genus Ohtaekwangia: Ohtaekwangia histidinii sp. nov., Ohtaekwangia cretensis sp. nov., Ohtaekwangia indiensis sp. nov., Ohtaekwangia reichenbachii sp. nov. from diverse environment.</title>
        <authorList>
            <person name="Octaviana S."/>
        </authorList>
    </citation>
    <scope>NUCLEOTIDE SEQUENCE [LARGE SCALE GENOMIC DNA]</scope>
    <source>
        <strain evidence="6 7">PWU5</strain>
    </source>
</reference>
<dbReference type="InterPro" id="IPR041462">
    <property type="entry name" value="Bact_A2M_MG6"/>
</dbReference>
<dbReference type="SMART" id="SM01419">
    <property type="entry name" value="Thiol-ester_cl"/>
    <property type="match status" value="1"/>
</dbReference>
<keyword evidence="7" id="KW-1185">Reference proteome</keyword>
<dbReference type="CDD" id="cd02891">
    <property type="entry name" value="A2M_like"/>
    <property type="match status" value="1"/>
</dbReference>
<evidence type="ECO:0000259" key="4">
    <source>
        <dbReference type="SMART" id="SM01359"/>
    </source>
</evidence>
<dbReference type="PANTHER" id="PTHR40094">
    <property type="entry name" value="ALPHA-2-MACROGLOBULIN HOMOLOG"/>
    <property type="match status" value="1"/>
</dbReference>
<evidence type="ECO:0000313" key="7">
    <source>
        <dbReference type="Proteomes" id="UP001319080"/>
    </source>
</evidence>
<dbReference type="GO" id="GO:0005615">
    <property type="term" value="C:extracellular space"/>
    <property type="evidence" value="ECO:0007669"/>
    <property type="project" value="InterPro"/>
</dbReference>
<dbReference type="InterPro" id="IPR001599">
    <property type="entry name" value="Macroglobln_a2"/>
</dbReference>
<dbReference type="Proteomes" id="UP001319080">
    <property type="component" value="Unassembled WGS sequence"/>
</dbReference>
<dbReference type="Pfam" id="PF17973">
    <property type="entry name" value="bMG10"/>
    <property type="match status" value="1"/>
</dbReference>
<dbReference type="InterPro" id="IPR011626">
    <property type="entry name" value="Alpha-macroglobulin_TED"/>
</dbReference>
<dbReference type="EMBL" id="JAHESE010000017">
    <property type="protein sequence ID" value="MBT1709915.1"/>
    <property type="molecule type" value="Genomic_DNA"/>
</dbReference>
<feature type="transmembrane region" description="Helical" evidence="3">
    <location>
        <begin position="9"/>
        <end position="27"/>
    </location>
</feature>
<dbReference type="InterPro" id="IPR041203">
    <property type="entry name" value="Bact_A2M_MG5"/>
</dbReference>
<evidence type="ECO:0000256" key="2">
    <source>
        <dbReference type="ARBA" id="ARBA00022729"/>
    </source>
</evidence>
<gene>
    <name evidence="6" type="ORF">KK062_16840</name>
</gene>
<dbReference type="InterPro" id="IPR021868">
    <property type="entry name" value="Alpha_2_Macroglob_MG3"/>
</dbReference>
<dbReference type="SUPFAM" id="SSF48239">
    <property type="entry name" value="Terpenoid cyclases/Protein prenyltransferases"/>
    <property type="match status" value="1"/>
</dbReference>
<evidence type="ECO:0000313" key="6">
    <source>
        <dbReference type="EMBL" id="MBT1709915.1"/>
    </source>
</evidence>
<comment type="caution">
    <text evidence="6">The sequence shown here is derived from an EMBL/GenBank/DDBJ whole genome shotgun (WGS) entry which is preliminary data.</text>
</comment>
<dbReference type="Pfam" id="PF17972">
    <property type="entry name" value="bMG5"/>
    <property type="match status" value="1"/>
</dbReference>
<keyword evidence="3" id="KW-0472">Membrane</keyword>
<dbReference type="Gene3D" id="2.60.40.1930">
    <property type="match status" value="1"/>
</dbReference>
<dbReference type="InterPro" id="IPR002890">
    <property type="entry name" value="MG2"/>
</dbReference>
<dbReference type="Pfam" id="PF07703">
    <property type="entry name" value="A2M_BRD"/>
    <property type="match status" value="1"/>
</dbReference>
<name>A0AAP2DZ90_9BACT</name>
<organism evidence="6 7">
    <name type="scientific">Dawidia cretensis</name>
    <dbReference type="NCBI Taxonomy" id="2782350"/>
    <lineage>
        <taxon>Bacteria</taxon>
        <taxon>Pseudomonadati</taxon>
        <taxon>Bacteroidota</taxon>
        <taxon>Cytophagia</taxon>
        <taxon>Cytophagales</taxon>
        <taxon>Chryseotaleaceae</taxon>
        <taxon>Dawidia</taxon>
    </lineage>
</organism>
<proteinExistence type="inferred from homology"/>
<dbReference type="InterPro" id="IPR041246">
    <property type="entry name" value="Bact_MG10"/>
</dbReference>
<dbReference type="SMART" id="SM01360">
    <property type="entry name" value="A2M"/>
    <property type="match status" value="1"/>
</dbReference>
<dbReference type="InterPro" id="IPR051802">
    <property type="entry name" value="YfhM-like"/>
</dbReference>
<dbReference type="Gene3D" id="1.50.10.20">
    <property type="match status" value="1"/>
</dbReference>
<dbReference type="InterPro" id="IPR047565">
    <property type="entry name" value="Alpha-macroglob_thiol-ester_cl"/>
</dbReference>
<comment type="similarity">
    <text evidence="1">Belongs to the protease inhibitor I39 (alpha-2-macroglobulin) family. Bacterial alpha-2-macroglobulin subfamily.</text>
</comment>
<keyword evidence="3" id="KW-0812">Transmembrane</keyword>
<evidence type="ECO:0000259" key="5">
    <source>
        <dbReference type="SMART" id="SM01360"/>
    </source>
</evidence>
<dbReference type="Pfam" id="PF17962">
    <property type="entry name" value="bMG6"/>
    <property type="match status" value="1"/>
</dbReference>
<feature type="domain" description="Alpha-2-macroglobulin bait region" evidence="4">
    <location>
        <begin position="996"/>
        <end position="1139"/>
    </location>
</feature>
<evidence type="ECO:0000256" key="3">
    <source>
        <dbReference type="SAM" id="Phobius"/>
    </source>
</evidence>
<keyword evidence="3" id="KW-1133">Transmembrane helix</keyword>
<dbReference type="Pfam" id="PF00207">
    <property type="entry name" value="A2M"/>
    <property type="match status" value="1"/>
</dbReference>
<protein>
    <recommendedName>
        <fullName evidence="8">Alpha-2-macroglobulin</fullName>
    </recommendedName>
</protein>
<keyword evidence="2" id="KW-0732">Signal</keyword>
<dbReference type="PANTHER" id="PTHR40094:SF1">
    <property type="entry name" value="UBIQUITIN DOMAIN-CONTAINING PROTEIN"/>
    <property type="match status" value="1"/>
</dbReference>
<dbReference type="SMART" id="SM01359">
    <property type="entry name" value="A2M_N_2"/>
    <property type="match status" value="1"/>
</dbReference>
<dbReference type="RefSeq" id="WP_254085492.1">
    <property type="nucleotide sequence ID" value="NZ_JAHESE010000017.1"/>
</dbReference>
<dbReference type="GO" id="GO:0004866">
    <property type="term" value="F:endopeptidase inhibitor activity"/>
    <property type="evidence" value="ECO:0007669"/>
    <property type="project" value="InterPro"/>
</dbReference>
<dbReference type="Pfam" id="PF11974">
    <property type="entry name" value="bMG3"/>
    <property type="match status" value="1"/>
</dbReference>
<evidence type="ECO:0000256" key="1">
    <source>
        <dbReference type="ARBA" id="ARBA00010556"/>
    </source>
</evidence>
<accession>A0AAP2DZ90</accession>